<dbReference type="Gene3D" id="1.20.1600.10">
    <property type="entry name" value="Outer membrane efflux proteins (OEP)"/>
    <property type="match status" value="1"/>
</dbReference>
<dbReference type="RefSeq" id="WP_050433686.1">
    <property type="nucleotide sequence ID" value="NZ_CP012159.1"/>
</dbReference>
<keyword evidence="3" id="KW-0813">Transport</keyword>
<sequence>MGRRFGCIRVLVALALATLGPLASVASADEDASDAAQPASAPTLRASGKGFSLSRCLELAERNHPNVLMARARLEQVRAQLDEAHYAPFSQWRVAGGVALAPTVRGNNVFSPNTDVALTSSLGVAWRFGIDGLVPLWTFGKITNLWNAAEANVKVNAANVEKERDVVRLDVRKAYFGLQLARDGRLLLTEVRGALRKATEKLQEAVDDEDADPIDLLKLQTFSAEIDVRQAEAEKFITMALAGLRFYTGVTDLDIPDAPIAPPKHRLGHLSRYLSAARLYRPELMQVRAGITARTAQVHLARSQLFPDVGLILHFGMSTAPEVANQINPFVSDPGNYFSYGAAIGLQWKLDFLPQSARIRFAEAQLEEMTAQQRFALGGVASEVEIAYAEVVEAQKRLEAYGKATRYARRWMVMVQQGIDVGTSADKDLVDPAKSYAQNRYNQLNATMELDLAMSRLARATGWDAIAPDGT</sequence>
<proteinExistence type="inferred from homology"/>
<evidence type="ECO:0000256" key="6">
    <source>
        <dbReference type="ARBA" id="ARBA00023136"/>
    </source>
</evidence>
<dbReference type="PANTHER" id="PTHR30026">
    <property type="entry name" value="OUTER MEMBRANE PROTEIN TOLC"/>
    <property type="match status" value="1"/>
</dbReference>
<evidence type="ECO:0000256" key="4">
    <source>
        <dbReference type="ARBA" id="ARBA00022452"/>
    </source>
</evidence>
<keyword evidence="8" id="KW-0732">Signal</keyword>
<evidence type="ECO:0000313" key="10">
    <source>
        <dbReference type="Proteomes" id="UP000067626"/>
    </source>
</evidence>
<dbReference type="AlphaFoldDB" id="A0A0K1EMY8"/>
<dbReference type="GO" id="GO:1990281">
    <property type="term" value="C:efflux pump complex"/>
    <property type="evidence" value="ECO:0007669"/>
    <property type="project" value="TreeGrafter"/>
</dbReference>
<evidence type="ECO:0000256" key="8">
    <source>
        <dbReference type="SAM" id="SignalP"/>
    </source>
</evidence>
<evidence type="ECO:0000256" key="7">
    <source>
        <dbReference type="ARBA" id="ARBA00023237"/>
    </source>
</evidence>
<dbReference type="PANTHER" id="PTHR30026:SF13">
    <property type="entry name" value="MEMBRANE EFFLUX PROTEIN, PUTATIVE-RELATED"/>
    <property type="match status" value="1"/>
</dbReference>
<protein>
    <submittedName>
        <fullName evidence="9">Transporter</fullName>
    </submittedName>
</protein>
<name>A0A0K1EMY8_CHOCO</name>
<feature type="chain" id="PRO_5005459695" evidence="8">
    <location>
        <begin position="29"/>
        <end position="471"/>
    </location>
</feature>
<dbReference type="InterPro" id="IPR051906">
    <property type="entry name" value="TolC-like"/>
</dbReference>
<dbReference type="Proteomes" id="UP000067626">
    <property type="component" value="Chromosome"/>
</dbReference>
<keyword evidence="6" id="KW-0472">Membrane</keyword>
<comment type="subcellular location">
    <subcellularLocation>
        <location evidence="1">Cell outer membrane</location>
    </subcellularLocation>
</comment>
<dbReference type="GO" id="GO:0015288">
    <property type="term" value="F:porin activity"/>
    <property type="evidence" value="ECO:0007669"/>
    <property type="project" value="TreeGrafter"/>
</dbReference>
<keyword evidence="10" id="KW-1185">Reference proteome</keyword>
<keyword evidence="7" id="KW-0998">Cell outer membrane</keyword>
<reference evidence="9 10" key="1">
    <citation type="submission" date="2015-07" db="EMBL/GenBank/DDBJ databases">
        <title>Genome analysis of myxobacterium Chondromyces crocatus Cm c5 reveals a high potential for natural compound synthesis and the genetic basis for the loss of fruiting body formation.</title>
        <authorList>
            <person name="Zaburannyi N."/>
            <person name="Bunk B."/>
            <person name="Maier J."/>
            <person name="Overmann J."/>
            <person name="Mueller R."/>
        </authorList>
    </citation>
    <scope>NUCLEOTIDE SEQUENCE [LARGE SCALE GENOMIC DNA]</scope>
    <source>
        <strain evidence="9 10">Cm c5</strain>
    </source>
</reference>
<accession>A0A0K1EMY8</accession>
<keyword evidence="5" id="KW-0812">Transmembrane</keyword>
<dbReference type="Pfam" id="PF02321">
    <property type="entry name" value="OEP"/>
    <property type="match status" value="2"/>
</dbReference>
<dbReference type="OrthoDB" id="5490259at2"/>
<gene>
    <name evidence="9" type="ORF">CMC5_062150</name>
</gene>
<dbReference type="InterPro" id="IPR003423">
    <property type="entry name" value="OMP_efflux"/>
</dbReference>
<feature type="signal peptide" evidence="8">
    <location>
        <begin position="1"/>
        <end position="28"/>
    </location>
</feature>
<dbReference type="GO" id="GO:0009279">
    <property type="term" value="C:cell outer membrane"/>
    <property type="evidence" value="ECO:0007669"/>
    <property type="project" value="UniProtKB-SubCell"/>
</dbReference>
<evidence type="ECO:0000256" key="3">
    <source>
        <dbReference type="ARBA" id="ARBA00022448"/>
    </source>
</evidence>
<dbReference type="GO" id="GO:0015562">
    <property type="term" value="F:efflux transmembrane transporter activity"/>
    <property type="evidence" value="ECO:0007669"/>
    <property type="project" value="InterPro"/>
</dbReference>
<dbReference type="SUPFAM" id="SSF56954">
    <property type="entry name" value="Outer membrane efflux proteins (OEP)"/>
    <property type="match status" value="1"/>
</dbReference>
<comment type="similarity">
    <text evidence="2">Belongs to the outer membrane factor (OMF) (TC 1.B.17) family.</text>
</comment>
<keyword evidence="4" id="KW-1134">Transmembrane beta strand</keyword>
<dbReference type="EMBL" id="CP012159">
    <property type="protein sequence ID" value="AKT41993.1"/>
    <property type="molecule type" value="Genomic_DNA"/>
</dbReference>
<evidence type="ECO:0000256" key="1">
    <source>
        <dbReference type="ARBA" id="ARBA00004442"/>
    </source>
</evidence>
<organism evidence="9 10">
    <name type="scientific">Chondromyces crocatus</name>
    <dbReference type="NCBI Taxonomy" id="52"/>
    <lineage>
        <taxon>Bacteria</taxon>
        <taxon>Pseudomonadati</taxon>
        <taxon>Myxococcota</taxon>
        <taxon>Polyangia</taxon>
        <taxon>Polyangiales</taxon>
        <taxon>Polyangiaceae</taxon>
        <taxon>Chondromyces</taxon>
    </lineage>
</organism>
<evidence type="ECO:0000313" key="9">
    <source>
        <dbReference type="EMBL" id="AKT41993.1"/>
    </source>
</evidence>
<dbReference type="STRING" id="52.CMC5_062150"/>
<evidence type="ECO:0000256" key="5">
    <source>
        <dbReference type="ARBA" id="ARBA00022692"/>
    </source>
</evidence>
<evidence type="ECO:0000256" key="2">
    <source>
        <dbReference type="ARBA" id="ARBA00007613"/>
    </source>
</evidence>
<dbReference type="KEGG" id="ccro:CMC5_062150"/>